<protein>
    <submittedName>
        <fullName evidence="1">Uncharacterized protein</fullName>
    </submittedName>
</protein>
<dbReference type="Proteomes" id="UP000285793">
    <property type="component" value="Unassembled WGS sequence"/>
</dbReference>
<evidence type="ECO:0000313" key="1">
    <source>
        <dbReference type="EMBL" id="ROW62792.1"/>
    </source>
</evidence>
<name>A0A423Y0C6_9ENTR</name>
<proteinExistence type="predicted"/>
<organism evidence="1 2">
    <name type="scientific">Cronobacter malonaticus</name>
    <dbReference type="NCBI Taxonomy" id="413503"/>
    <lineage>
        <taxon>Bacteria</taxon>
        <taxon>Pseudomonadati</taxon>
        <taxon>Pseudomonadota</taxon>
        <taxon>Gammaproteobacteria</taxon>
        <taxon>Enterobacterales</taxon>
        <taxon>Enterobacteriaceae</taxon>
        <taxon>Cronobacter</taxon>
    </lineage>
</organism>
<sequence>MVDSIKAAISAMCKAHPAGRLGMAADLGMSIDTFHNHMYQKCGSRFFTLAELERMEDLSGISMLAEYAAARVGKLLVDVPKPESMDNVDLFAIDMKTSAAKGQLAQAQIEAAEDGVIDRHERKKLSELFRKTIRHQFHGFMGFMALYGVSDQAVEVFMSTRKGDAPSVQLEASGASFQ</sequence>
<dbReference type="InterPro" id="IPR009679">
    <property type="entry name" value="Phage_186_CII-like"/>
</dbReference>
<dbReference type="GO" id="GO:0003677">
    <property type="term" value="F:DNA binding"/>
    <property type="evidence" value="ECO:0007669"/>
    <property type="project" value="InterPro"/>
</dbReference>
<dbReference type="Pfam" id="PF06892">
    <property type="entry name" value="Phage_CP76"/>
    <property type="match status" value="1"/>
</dbReference>
<dbReference type="AlphaFoldDB" id="A0A423Y0C6"/>
<dbReference type="RefSeq" id="WP_105621892.1">
    <property type="nucleotide sequence ID" value="NZ_NRMV01000018.1"/>
</dbReference>
<dbReference type="NCBIfam" id="NF041471">
    <property type="entry name" value="phage_reg_YmfL"/>
    <property type="match status" value="1"/>
</dbReference>
<dbReference type="InterPro" id="IPR048188">
    <property type="entry name" value="YmfL-like"/>
</dbReference>
<comment type="caution">
    <text evidence="1">The sequence shown here is derived from an EMBL/GenBank/DDBJ whole genome shotgun (WGS) entry which is preliminary data.</text>
</comment>
<evidence type="ECO:0000313" key="2">
    <source>
        <dbReference type="Proteomes" id="UP000285793"/>
    </source>
</evidence>
<accession>A0A423Y0C6</accession>
<dbReference type="EMBL" id="PQJL01000005">
    <property type="protein sequence ID" value="ROW62792.1"/>
    <property type="molecule type" value="Genomic_DNA"/>
</dbReference>
<reference evidence="1 2" key="1">
    <citation type="journal article" date="2018" name="Front. Microbiol.">
        <title>An Investigation of an Acute Gastroenteritis Outbreak: Cronobacter sakazakii, a Potential Cause of Food-Borne Illness.</title>
        <authorList>
            <person name="Yong W."/>
            <person name="Guo B."/>
            <person name="Shi X."/>
            <person name="Cheng T."/>
            <person name="Chen M."/>
            <person name="Jiang X."/>
            <person name="Ye Y."/>
            <person name="Wang J."/>
            <person name="Xie G."/>
            <person name="Ding J."/>
        </authorList>
    </citation>
    <scope>NUCLEOTIDE SEQUENCE [LARGE SCALE GENOMIC DNA]</scope>
    <source>
        <strain evidence="1 2">S1</strain>
    </source>
</reference>
<gene>
    <name evidence="1" type="ORF">C3E80_06235</name>
</gene>